<reference evidence="1 2" key="1">
    <citation type="journal article" date="2014" name="Int. J. Syst. Evol. Microbiol.">
        <title>Jeotgalibaca dankookensis gen. nov., sp. nov., a member of the family Carnobacteriaceae, isolated from seujeot (Korean traditional food).</title>
        <authorList>
            <person name="Lee D.G."/>
            <person name="Trujillo M.E."/>
            <person name="Kang H."/>
            <person name="Ahn T.Y."/>
        </authorList>
    </citation>
    <scope>NUCLEOTIDE SEQUENCE [LARGE SCALE GENOMIC DNA]</scope>
    <source>
        <strain evidence="1 2">EX-07</strain>
    </source>
</reference>
<name>A0A1S6IQS4_9LACT</name>
<organism evidence="1 2">
    <name type="scientific">Jeotgalibaca dankookensis</name>
    <dbReference type="NCBI Taxonomy" id="708126"/>
    <lineage>
        <taxon>Bacteria</taxon>
        <taxon>Bacillati</taxon>
        <taxon>Bacillota</taxon>
        <taxon>Bacilli</taxon>
        <taxon>Lactobacillales</taxon>
        <taxon>Carnobacteriaceae</taxon>
        <taxon>Jeotgalibaca</taxon>
    </lineage>
</organism>
<proteinExistence type="predicted"/>
<gene>
    <name evidence="1" type="ORF">BW727_101540</name>
</gene>
<dbReference type="RefSeq" id="WP_062469905.1">
    <property type="nucleotide sequence ID" value="NZ_BBYN01000015.1"/>
</dbReference>
<dbReference type="EMBL" id="CP019728">
    <property type="protein sequence ID" value="AQS53907.1"/>
    <property type="molecule type" value="Genomic_DNA"/>
</dbReference>
<dbReference type="KEGG" id="jda:BW727_101540"/>
<sequence>MDLINNEDIKEILKYILQNEKRIYKENPFPTAKDTSEKEREYYNKVDEISVKIAIREGIDYEN</sequence>
<dbReference type="STRING" id="708126.BW727_101540"/>
<dbReference type="Proteomes" id="UP000188993">
    <property type="component" value="Chromosome"/>
</dbReference>
<evidence type="ECO:0000313" key="2">
    <source>
        <dbReference type="Proteomes" id="UP000188993"/>
    </source>
</evidence>
<keyword evidence="2" id="KW-1185">Reference proteome</keyword>
<protein>
    <submittedName>
        <fullName evidence="1">Uncharacterized protein</fullName>
    </submittedName>
</protein>
<dbReference type="AlphaFoldDB" id="A0A1S6IQS4"/>
<accession>A0A1S6IQS4</accession>
<evidence type="ECO:0000313" key="1">
    <source>
        <dbReference type="EMBL" id="AQS53907.1"/>
    </source>
</evidence>